<evidence type="ECO:0000313" key="3">
    <source>
        <dbReference type="Proteomes" id="UP000886758"/>
    </source>
</evidence>
<keyword evidence="1" id="KW-0812">Transmembrane</keyword>
<protein>
    <recommendedName>
        <fullName evidence="4">Ig-like domain-containing protein</fullName>
    </recommendedName>
</protein>
<accession>A0A9D1KHV8</accession>
<dbReference type="Proteomes" id="UP000886758">
    <property type="component" value="Unassembled WGS sequence"/>
</dbReference>
<dbReference type="AlphaFoldDB" id="A0A9D1KHV8"/>
<keyword evidence="1" id="KW-0472">Membrane</keyword>
<gene>
    <name evidence="2" type="ORF">IAD46_01455</name>
</gene>
<name>A0A9D1KHV8_9MOLU</name>
<organism evidence="2 3">
    <name type="scientific">Candidatus Pelethenecus faecipullorum</name>
    <dbReference type="NCBI Taxonomy" id="2840900"/>
    <lineage>
        <taxon>Bacteria</taxon>
        <taxon>Bacillati</taxon>
        <taxon>Mycoplasmatota</taxon>
        <taxon>Mollicutes</taxon>
        <taxon>Candidatus Pelethenecus</taxon>
    </lineage>
</organism>
<reference evidence="2" key="1">
    <citation type="submission" date="2020-10" db="EMBL/GenBank/DDBJ databases">
        <authorList>
            <person name="Gilroy R."/>
        </authorList>
    </citation>
    <scope>NUCLEOTIDE SEQUENCE</scope>
    <source>
        <strain evidence="2">ChiW17-6978</strain>
    </source>
</reference>
<evidence type="ECO:0000256" key="1">
    <source>
        <dbReference type="SAM" id="Phobius"/>
    </source>
</evidence>
<evidence type="ECO:0008006" key="4">
    <source>
        <dbReference type="Google" id="ProtNLM"/>
    </source>
</evidence>
<keyword evidence="1" id="KW-1133">Transmembrane helix</keyword>
<proteinExistence type="predicted"/>
<evidence type="ECO:0000313" key="2">
    <source>
        <dbReference type="EMBL" id="HIT49670.1"/>
    </source>
</evidence>
<dbReference type="EMBL" id="DVLF01000046">
    <property type="protein sequence ID" value="HIT49670.1"/>
    <property type="molecule type" value="Genomic_DNA"/>
</dbReference>
<dbReference type="InterPro" id="IPR013783">
    <property type="entry name" value="Ig-like_fold"/>
</dbReference>
<dbReference type="Gene3D" id="2.60.40.10">
    <property type="entry name" value="Immunoglobulins"/>
    <property type="match status" value="1"/>
</dbReference>
<reference evidence="2" key="2">
    <citation type="journal article" date="2021" name="PeerJ">
        <title>Extensive microbial diversity within the chicken gut microbiome revealed by metagenomics and culture.</title>
        <authorList>
            <person name="Gilroy R."/>
            <person name="Ravi A."/>
            <person name="Getino M."/>
            <person name="Pursley I."/>
            <person name="Horton D.L."/>
            <person name="Alikhan N.F."/>
            <person name="Baker D."/>
            <person name="Gharbi K."/>
            <person name="Hall N."/>
            <person name="Watson M."/>
            <person name="Adriaenssens E.M."/>
            <person name="Foster-Nyarko E."/>
            <person name="Jarju S."/>
            <person name="Secka A."/>
            <person name="Antonio M."/>
            <person name="Oren A."/>
            <person name="Chaudhuri R.R."/>
            <person name="La Ragione R."/>
            <person name="Hildebrand F."/>
            <person name="Pallen M.J."/>
        </authorList>
    </citation>
    <scope>NUCLEOTIDE SEQUENCE</scope>
    <source>
        <strain evidence="2">ChiW17-6978</strain>
    </source>
</reference>
<sequence>MNLLCFLSIFVLSGTPLSEENDQEDRCHFHFVDIDHPLTLKQIQEKYTAYDTKDGMITDRIQFITDYDENHLTLGTYPLTVIVQNSQQQSTTQTDYIVVRDFIPPVLSAKEEIIYKNVGDTLSNSELFSYFECTDNREEITSEQMSVSGLPSGPLKEGNYSITVFCFDSSTNSSNTVTIVLSVLNDYSNTALSYTFYADRLNITPEEIMNDLEKNQFTFTSVKNFEIESTYFQANKDGIYLAKLIVTHLDETKECFSFKIELKLHKKNTNWHWIVIGILGIGTVGFFLWYWLRKTNQ</sequence>
<comment type="caution">
    <text evidence="2">The sequence shown here is derived from an EMBL/GenBank/DDBJ whole genome shotgun (WGS) entry which is preliminary data.</text>
</comment>
<feature type="transmembrane region" description="Helical" evidence="1">
    <location>
        <begin position="271"/>
        <end position="292"/>
    </location>
</feature>